<dbReference type="EMBL" id="CP030118">
    <property type="protein sequence ID" value="QDL09135.1"/>
    <property type="molecule type" value="Genomic_DNA"/>
</dbReference>
<keyword evidence="1" id="KW-0472">Membrane</keyword>
<dbReference type="Proteomes" id="UP000503129">
    <property type="component" value="Chromosome"/>
</dbReference>
<dbReference type="KEGG" id="bsen:DP114_15600"/>
<protein>
    <submittedName>
        <fullName evidence="2">Uncharacterized protein</fullName>
    </submittedName>
</protein>
<sequence length="62" mass="6639">MHSNTQSADPASTCSHTLADIVGTVIGLLTLTLPLFVIGHYSSNSAQDHQQPITYNIKTDVD</sequence>
<reference evidence="2 3" key="1">
    <citation type="submission" date="2018-06" db="EMBL/GenBank/DDBJ databases">
        <title>Comparative genomics of Brasilonema spp. strains.</title>
        <authorList>
            <person name="Alvarenga D.O."/>
            <person name="Fiore M.F."/>
            <person name="Varani A.M."/>
        </authorList>
    </citation>
    <scope>NUCLEOTIDE SEQUENCE [LARGE SCALE GENOMIC DNA]</scope>
    <source>
        <strain evidence="2 3">CENA114</strain>
    </source>
</reference>
<keyword evidence="1" id="KW-0812">Transmembrane</keyword>
<organism evidence="2 3">
    <name type="scientific">Brasilonema sennae CENA114</name>
    <dbReference type="NCBI Taxonomy" id="415709"/>
    <lineage>
        <taxon>Bacteria</taxon>
        <taxon>Bacillati</taxon>
        <taxon>Cyanobacteriota</taxon>
        <taxon>Cyanophyceae</taxon>
        <taxon>Nostocales</taxon>
        <taxon>Scytonemataceae</taxon>
        <taxon>Brasilonema</taxon>
        <taxon>Bromeliae group (in: Brasilonema)</taxon>
    </lineage>
</organism>
<name>A0A856MCX7_9CYAN</name>
<proteinExistence type="predicted"/>
<evidence type="ECO:0000313" key="2">
    <source>
        <dbReference type="EMBL" id="QDL09135.1"/>
    </source>
</evidence>
<keyword evidence="3" id="KW-1185">Reference proteome</keyword>
<dbReference type="AlphaFoldDB" id="A0A856MCX7"/>
<feature type="transmembrane region" description="Helical" evidence="1">
    <location>
        <begin position="21"/>
        <end position="41"/>
    </location>
</feature>
<evidence type="ECO:0000313" key="3">
    <source>
        <dbReference type="Proteomes" id="UP000503129"/>
    </source>
</evidence>
<accession>A0A856MCX7</accession>
<evidence type="ECO:0000256" key="1">
    <source>
        <dbReference type="SAM" id="Phobius"/>
    </source>
</evidence>
<keyword evidence="1" id="KW-1133">Transmembrane helix</keyword>
<gene>
    <name evidence="2" type="ORF">DP114_15600</name>
</gene>